<evidence type="ECO:0000256" key="1">
    <source>
        <dbReference type="ARBA" id="ARBA00023163"/>
    </source>
</evidence>
<dbReference type="CDD" id="cd06171">
    <property type="entry name" value="Sigma70_r4"/>
    <property type="match status" value="1"/>
</dbReference>
<dbReference type="PANTHER" id="PTHR30603:SF60">
    <property type="entry name" value="RNA POLYMERASE SIGMA FACTOR RPOD"/>
    <property type="match status" value="1"/>
</dbReference>
<comment type="caution">
    <text evidence="3">The sequence shown here is derived from an EMBL/GenBank/DDBJ whole genome shotgun (WGS) entry which is preliminary data.</text>
</comment>
<dbReference type="GO" id="GO:0006352">
    <property type="term" value="P:DNA-templated transcription initiation"/>
    <property type="evidence" value="ECO:0007669"/>
    <property type="project" value="InterPro"/>
</dbReference>
<dbReference type="InterPro" id="IPR036388">
    <property type="entry name" value="WH-like_DNA-bd_sf"/>
</dbReference>
<dbReference type="InterPro" id="IPR050239">
    <property type="entry name" value="Sigma-70_RNA_pol_init_factors"/>
</dbReference>
<evidence type="ECO:0000313" key="4">
    <source>
        <dbReference type="Proteomes" id="UP000177614"/>
    </source>
</evidence>
<dbReference type="PROSITE" id="PS51913">
    <property type="entry name" value="HTH_HARE"/>
    <property type="match status" value="1"/>
</dbReference>
<evidence type="ECO:0000313" key="3">
    <source>
        <dbReference type="EMBL" id="OGC82311.1"/>
    </source>
</evidence>
<dbReference type="SUPFAM" id="SSF88659">
    <property type="entry name" value="Sigma3 and sigma4 domains of RNA polymerase sigma factors"/>
    <property type="match status" value="1"/>
</dbReference>
<dbReference type="AlphaFoldDB" id="A0A1F4XKS6"/>
<reference evidence="3 4" key="1">
    <citation type="journal article" date="2016" name="Nat. Commun.">
        <title>Thousands of microbial genomes shed light on interconnected biogeochemical processes in an aquifer system.</title>
        <authorList>
            <person name="Anantharaman K."/>
            <person name="Brown C.T."/>
            <person name="Hug L.A."/>
            <person name="Sharon I."/>
            <person name="Castelle C.J."/>
            <person name="Probst A.J."/>
            <person name="Thomas B.C."/>
            <person name="Singh A."/>
            <person name="Wilkins M.J."/>
            <person name="Karaoz U."/>
            <person name="Brodie E.L."/>
            <person name="Williams K.H."/>
            <person name="Hubbard S.S."/>
            <person name="Banfield J.F."/>
        </authorList>
    </citation>
    <scope>NUCLEOTIDE SEQUENCE [LARGE SCALE GENOMIC DNA]</scope>
</reference>
<dbReference type="Gene3D" id="1.10.10.10">
    <property type="entry name" value="Winged helix-like DNA-binding domain superfamily/Winged helix DNA-binding domain"/>
    <property type="match status" value="1"/>
</dbReference>
<dbReference type="InterPro" id="IPR000943">
    <property type="entry name" value="RNA_pol_sigma70"/>
</dbReference>
<dbReference type="InterPro" id="IPR013324">
    <property type="entry name" value="RNA_pol_sigma_r3/r4-like"/>
</dbReference>
<dbReference type="GO" id="GO:0003700">
    <property type="term" value="F:DNA-binding transcription factor activity"/>
    <property type="evidence" value="ECO:0007669"/>
    <property type="project" value="InterPro"/>
</dbReference>
<dbReference type="Proteomes" id="UP000177614">
    <property type="component" value="Unassembled WGS sequence"/>
</dbReference>
<dbReference type="PRINTS" id="PR00046">
    <property type="entry name" value="SIGMA70FCT"/>
</dbReference>
<feature type="domain" description="HTH HARE-type" evidence="2">
    <location>
        <begin position="225"/>
        <end position="289"/>
    </location>
</feature>
<dbReference type="PANTHER" id="PTHR30603">
    <property type="entry name" value="RNA POLYMERASE SIGMA FACTOR RPO"/>
    <property type="match status" value="1"/>
</dbReference>
<accession>A0A1F4XKS6</accession>
<dbReference type="Gene3D" id="1.10.10.1250">
    <property type="entry name" value="RNA polymerase, subunit delta, N-terminal domain"/>
    <property type="match status" value="1"/>
</dbReference>
<dbReference type="InterPro" id="IPR038087">
    <property type="entry name" value="RNAP_delta_N_dom_sf"/>
</dbReference>
<sequence length="353" mass="40607">MTSSPSTYSSWNKLALNDVIEEMFMVLTDKEREVLIRRYSLHNQPKETLEKIGQGFSVTRERVRQIENAALKKLRRTLSNTKLKEVTQSAFNILESHDGLLLESKLIQKIIQTVTDLAIDSNIVKLALSIEEDIIKVKKNSLFKPAWRLDRIQERLLRDVIDAAYEILRKSNDILGVQDLIGKISKKLGQKASEKFILACLEVSKLFKRVETGWGLMEWRHINPKSIRDKAYIVLKRATKPLHFVDIANRIVDAEFDHKVVTIQAVHNELIRGENFVLVGRGLYALKEWGYVEGTVSDVIERILKKAQKPLEKSEIVKRVLAVRQVKIGTIALNLQKNPRFVRVGRAVYEYRG</sequence>
<proteinExistence type="predicted"/>
<organism evidence="3 4">
    <name type="scientific">Candidatus Abawacabacteria bacterium RBG_16_42_10</name>
    <dbReference type="NCBI Taxonomy" id="1817814"/>
    <lineage>
        <taxon>Bacteria</taxon>
        <taxon>Candidatus Abawacaibacteriota</taxon>
    </lineage>
</organism>
<dbReference type="InterPro" id="IPR007759">
    <property type="entry name" value="Asxl_HARE-HTH"/>
</dbReference>
<dbReference type="EMBL" id="MEWR01000008">
    <property type="protein sequence ID" value="OGC82311.1"/>
    <property type="molecule type" value="Genomic_DNA"/>
</dbReference>
<keyword evidence="1" id="KW-0804">Transcription</keyword>
<dbReference type="Pfam" id="PF04545">
    <property type="entry name" value="Sigma70_r4"/>
    <property type="match status" value="1"/>
</dbReference>
<evidence type="ECO:0000259" key="2">
    <source>
        <dbReference type="PROSITE" id="PS51913"/>
    </source>
</evidence>
<name>A0A1F4XKS6_9BACT</name>
<protein>
    <recommendedName>
        <fullName evidence="2">HTH HARE-type domain-containing protein</fullName>
    </recommendedName>
</protein>
<dbReference type="STRING" id="1817814.A2V81_02125"/>
<gene>
    <name evidence="3" type="ORF">A2V81_02125</name>
</gene>
<dbReference type="InterPro" id="IPR007630">
    <property type="entry name" value="RNA_pol_sigma70_r4"/>
</dbReference>